<evidence type="ECO:0000256" key="8">
    <source>
        <dbReference type="HAMAP-Rule" id="MF_00265"/>
    </source>
</evidence>
<organism evidence="10 11">
    <name type="scientific">Gluconacetobacter sacchari</name>
    <dbReference type="NCBI Taxonomy" id="92759"/>
    <lineage>
        <taxon>Bacteria</taxon>
        <taxon>Pseudomonadati</taxon>
        <taxon>Pseudomonadota</taxon>
        <taxon>Alphaproteobacteria</taxon>
        <taxon>Acetobacterales</taxon>
        <taxon>Acetobacteraceae</taxon>
        <taxon>Gluconacetobacter</taxon>
    </lineage>
</organism>
<keyword evidence="8" id="KW-0800">Toxin</keyword>
<dbReference type="AlphaFoldDB" id="A0A7W4IEV1"/>
<keyword evidence="4 8" id="KW-0479">Metal-binding</keyword>
<keyword evidence="5 8" id="KW-0378">Hydrolase</keyword>
<evidence type="ECO:0000256" key="3">
    <source>
        <dbReference type="ARBA" id="ARBA00022722"/>
    </source>
</evidence>
<dbReference type="Proteomes" id="UP000589085">
    <property type="component" value="Unassembled WGS sequence"/>
</dbReference>
<name>A0A7W4IEV1_9PROT</name>
<protein>
    <recommendedName>
        <fullName evidence="8">Ribonuclease VapC</fullName>
        <shortName evidence="8">RNase VapC</shortName>
        <ecNumber evidence="8">3.1.-.-</ecNumber>
    </recommendedName>
    <alternativeName>
        <fullName evidence="8">Toxin VapC</fullName>
    </alternativeName>
</protein>
<keyword evidence="2 8" id="KW-1277">Toxin-antitoxin system</keyword>
<dbReference type="GO" id="GO:0004540">
    <property type="term" value="F:RNA nuclease activity"/>
    <property type="evidence" value="ECO:0007669"/>
    <property type="project" value="InterPro"/>
</dbReference>
<dbReference type="Gene3D" id="3.40.50.1010">
    <property type="entry name" value="5'-nuclease"/>
    <property type="match status" value="1"/>
</dbReference>
<comment type="similarity">
    <text evidence="7 8">Belongs to the PINc/VapC protein family.</text>
</comment>
<accession>A0A7W4IEV1</accession>
<evidence type="ECO:0000256" key="2">
    <source>
        <dbReference type="ARBA" id="ARBA00022649"/>
    </source>
</evidence>
<feature type="binding site" evidence="8">
    <location>
        <position position="5"/>
    </location>
    <ligand>
        <name>Mg(2+)</name>
        <dbReference type="ChEBI" id="CHEBI:18420"/>
    </ligand>
</feature>
<dbReference type="GO" id="GO:0000287">
    <property type="term" value="F:magnesium ion binding"/>
    <property type="evidence" value="ECO:0007669"/>
    <property type="project" value="UniProtKB-UniRule"/>
</dbReference>
<feature type="binding site" evidence="8">
    <location>
        <position position="104"/>
    </location>
    <ligand>
        <name>Mg(2+)</name>
        <dbReference type="ChEBI" id="CHEBI:18420"/>
    </ligand>
</feature>
<dbReference type="InterPro" id="IPR002716">
    <property type="entry name" value="PIN_dom"/>
</dbReference>
<dbReference type="GO" id="GO:0016787">
    <property type="term" value="F:hydrolase activity"/>
    <property type="evidence" value="ECO:0007669"/>
    <property type="project" value="UniProtKB-KW"/>
</dbReference>
<evidence type="ECO:0000256" key="7">
    <source>
        <dbReference type="ARBA" id="ARBA00038093"/>
    </source>
</evidence>
<dbReference type="GO" id="GO:0090729">
    <property type="term" value="F:toxin activity"/>
    <property type="evidence" value="ECO:0007669"/>
    <property type="project" value="UniProtKB-KW"/>
</dbReference>
<dbReference type="RefSeq" id="WP_182998439.1">
    <property type="nucleotide sequence ID" value="NZ_JABEQJ010000022.1"/>
</dbReference>
<dbReference type="HAMAP" id="MF_00265">
    <property type="entry name" value="VapC_Nob1"/>
    <property type="match status" value="1"/>
</dbReference>
<proteinExistence type="inferred from homology"/>
<evidence type="ECO:0000259" key="9">
    <source>
        <dbReference type="Pfam" id="PF01850"/>
    </source>
</evidence>
<gene>
    <name evidence="8" type="primary">vapC</name>
    <name evidence="10" type="ORF">HLH48_15765</name>
</gene>
<dbReference type="Pfam" id="PF01850">
    <property type="entry name" value="PIN"/>
    <property type="match status" value="1"/>
</dbReference>
<evidence type="ECO:0000313" key="11">
    <source>
        <dbReference type="Proteomes" id="UP000589085"/>
    </source>
</evidence>
<sequence length="138" mass="14854">MIVVDTSAVVAIFRQESDAAGFAVAIGQAEEPTISAATVLEASLVLRGLKQLDPKKAEDWLNEFLDIAGMHIEPVTVEQAQVAREAHIRFGRGTGHTAQLNYGDCFSYALAKVMGAPLLFKGDDFARTDVLKAPCHVL</sequence>
<dbReference type="EC" id="3.1.-.-" evidence="8"/>
<dbReference type="SUPFAM" id="SSF88723">
    <property type="entry name" value="PIN domain-like"/>
    <property type="match status" value="1"/>
</dbReference>
<reference evidence="10 11" key="1">
    <citation type="submission" date="2020-04" db="EMBL/GenBank/DDBJ databases">
        <title>Description of novel Gluconacetobacter.</title>
        <authorList>
            <person name="Sombolestani A."/>
        </authorList>
    </citation>
    <scope>NUCLEOTIDE SEQUENCE [LARGE SCALE GENOMIC DNA]</scope>
    <source>
        <strain evidence="10 11">LMG 19747</strain>
    </source>
</reference>
<evidence type="ECO:0000313" key="10">
    <source>
        <dbReference type="EMBL" id="MBB2161611.1"/>
    </source>
</evidence>
<dbReference type="PANTHER" id="PTHR33653:SF1">
    <property type="entry name" value="RIBONUCLEASE VAPC2"/>
    <property type="match status" value="1"/>
</dbReference>
<evidence type="ECO:0000256" key="1">
    <source>
        <dbReference type="ARBA" id="ARBA00001946"/>
    </source>
</evidence>
<comment type="cofactor">
    <cofactor evidence="1 8">
        <name>Mg(2+)</name>
        <dbReference type="ChEBI" id="CHEBI:18420"/>
    </cofactor>
</comment>
<keyword evidence="6 8" id="KW-0460">Magnesium</keyword>
<dbReference type="InterPro" id="IPR050556">
    <property type="entry name" value="Type_II_TA_system_RNase"/>
</dbReference>
<evidence type="ECO:0000256" key="5">
    <source>
        <dbReference type="ARBA" id="ARBA00022801"/>
    </source>
</evidence>
<feature type="domain" description="PIN" evidence="9">
    <location>
        <begin position="2"/>
        <end position="130"/>
    </location>
</feature>
<comment type="caution">
    <text evidence="10">The sequence shown here is derived from an EMBL/GenBank/DDBJ whole genome shotgun (WGS) entry which is preliminary data.</text>
</comment>
<comment type="function">
    <text evidence="8">Toxic component of a toxin-antitoxin (TA) system. An RNase.</text>
</comment>
<keyword evidence="3 8" id="KW-0540">Nuclease</keyword>
<evidence type="ECO:0000256" key="6">
    <source>
        <dbReference type="ARBA" id="ARBA00022842"/>
    </source>
</evidence>
<dbReference type="EMBL" id="JABEQJ010000022">
    <property type="protein sequence ID" value="MBB2161611.1"/>
    <property type="molecule type" value="Genomic_DNA"/>
</dbReference>
<dbReference type="PANTHER" id="PTHR33653">
    <property type="entry name" value="RIBONUCLEASE VAPC2"/>
    <property type="match status" value="1"/>
</dbReference>
<evidence type="ECO:0000256" key="4">
    <source>
        <dbReference type="ARBA" id="ARBA00022723"/>
    </source>
</evidence>
<dbReference type="InterPro" id="IPR022907">
    <property type="entry name" value="VapC_family"/>
</dbReference>
<dbReference type="CDD" id="cd09871">
    <property type="entry name" value="PIN_MtVapC28-VapC30-like"/>
    <property type="match status" value="1"/>
</dbReference>
<dbReference type="InterPro" id="IPR029060">
    <property type="entry name" value="PIN-like_dom_sf"/>
</dbReference>